<evidence type="ECO:0000256" key="3">
    <source>
        <dbReference type="SAM" id="MobiDB-lite"/>
    </source>
</evidence>
<dbReference type="InterPro" id="IPR032567">
    <property type="entry name" value="RTL1-rel"/>
</dbReference>
<organism evidence="5 6">
    <name type="scientific">Rickenella mellea</name>
    <dbReference type="NCBI Taxonomy" id="50990"/>
    <lineage>
        <taxon>Eukaryota</taxon>
        <taxon>Fungi</taxon>
        <taxon>Dikarya</taxon>
        <taxon>Basidiomycota</taxon>
        <taxon>Agaricomycotina</taxon>
        <taxon>Agaricomycetes</taxon>
        <taxon>Hymenochaetales</taxon>
        <taxon>Rickenellaceae</taxon>
        <taxon>Rickenella</taxon>
    </lineage>
</organism>
<evidence type="ECO:0000259" key="4">
    <source>
        <dbReference type="PROSITE" id="PS50158"/>
    </source>
</evidence>
<dbReference type="PANTHER" id="PTHR15503">
    <property type="entry name" value="LDOC1 RELATED"/>
    <property type="match status" value="1"/>
</dbReference>
<evidence type="ECO:0000256" key="2">
    <source>
        <dbReference type="PROSITE-ProRule" id="PRU00047"/>
    </source>
</evidence>
<name>A0A4Y7PF84_9AGAM</name>
<keyword evidence="2" id="KW-0479">Metal-binding</keyword>
<reference evidence="5 6" key="1">
    <citation type="submission" date="2018-06" db="EMBL/GenBank/DDBJ databases">
        <title>A transcriptomic atlas of mushroom development highlights an independent origin of complex multicellularity.</title>
        <authorList>
            <consortium name="DOE Joint Genome Institute"/>
            <person name="Krizsan K."/>
            <person name="Almasi E."/>
            <person name="Merenyi Z."/>
            <person name="Sahu N."/>
            <person name="Viragh M."/>
            <person name="Koszo T."/>
            <person name="Mondo S."/>
            <person name="Kiss B."/>
            <person name="Balint B."/>
            <person name="Kues U."/>
            <person name="Barry K."/>
            <person name="Hegedus J.C."/>
            <person name="Henrissat B."/>
            <person name="Johnson J."/>
            <person name="Lipzen A."/>
            <person name="Ohm R."/>
            <person name="Nagy I."/>
            <person name="Pangilinan J."/>
            <person name="Yan J."/>
            <person name="Xiong Y."/>
            <person name="Grigoriev I.V."/>
            <person name="Hibbett D.S."/>
            <person name="Nagy L.G."/>
        </authorList>
    </citation>
    <scope>NUCLEOTIDE SEQUENCE [LARGE SCALE GENOMIC DNA]</scope>
    <source>
        <strain evidence="5 6">SZMC22713</strain>
    </source>
</reference>
<gene>
    <name evidence="5" type="ORF">BD410DRAFT_707555</name>
</gene>
<dbReference type="AlphaFoldDB" id="A0A4Y7PF84"/>
<dbReference type="InterPro" id="IPR001878">
    <property type="entry name" value="Znf_CCHC"/>
</dbReference>
<feature type="non-terminal residue" evidence="5">
    <location>
        <position position="229"/>
    </location>
</feature>
<dbReference type="EMBL" id="ML170605">
    <property type="protein sequence ID" value="TDL13462.1"/>
    <property type="molecule type" value="Genomic_DNA"/>
</dbReference>
<evidence type="ECO:0000313" key="6">
    <source>
        <dbReference type="Proteomes" id="UP000294933"/>
    </source>
</evidence>
<keyword evidence="6" id="KW-1185">Reference proteome</keyword>
<dbReference type="STRING" id="50990.A0A4Y7PF84"/>
<keyword evidence="2" id="KW-0863">Zinc-finger</keyword>
<dbReference type="PROSITE" id="PS50158">
    <property type="entry name" value="ZF_CCHC"/>
    <property type="match status" value="1"/>
</dbReference>
<dbReference type="InterPro" id="IPR005162">
    <property type="entry name" value="Retrotrans_gag_dom"/>
</dbReference>
<feature type="region of interest" description="Disordered" evidence="3">
    <location>
        <begin position="170"/>
        <end position="200"/>
    </location>
</feature>
<dbReference type="GO" id="GO:0008270">
    <property type="term" value="F:zinc ion binding"/>
    <property type="evidence" value="ECO:0007669"/>
    <property type="project" value="UniProtKB-KW"/>
</dbReference>
<dbReference type="InterPro" id="IPR036875">
    <property type="entry name" value="Znf_CCHC_sf"/>
</dbReference>
<evidence type="ECO:0000313" key="5">
    <source>
        <dbReference type="EMBL" id="TDL13462.1"/>
    </source>
</evidence>
<accession>A0A4Y7PF84</accession>
<dbReference type="SUPFAM" id="SSF57756">
    <property type="entry name" value="Retrovirus zinc finger-like domains"/>
    <property type="match status" value="1"/>
</dbReference>
<dbReference type="Proteomes" id="UP000294933">
    <property type="component" value="Unassembled WGS sequence"/>
</dbReference>
<keyword evidence="1" id="KW-0507">mRNA processing</keyword>
<keyword evidence="2" id="KW-0862">Zinc</keyword>
<sequence>FEKFWRQVRLYLHANKEVIKDDEEKILFILSCMNEGLASQWAQNVFDVAMAQKPSSFGTFEAFEKDLKSSFEDPNKQRNAQIALSNTRQGLQETAEAFFQRFELNRWTAGYTTGYDQYLMELLERNLKTDIVCTIYSQDLPADYAGWKKKAIQLDQQGRRLRSMFPTTQSRGQYVPRPQNQNTTPAVPQKTGGAQTLGQPMDIDRRRKECSCYTCGVKGHIARFCRRGQ</sequence>
<feature type="non-terminal residue" evidence="5">
    <location>
        <position position="1"/>
    </location>
</feature>
<proteinExistence type="predicted"/>
<dbReference type="Pfam" id="PF03732">
    <property type="entry name" value="Retrotrans_gag"/>
    <property type="match status" value="1"/>
</dbReference>
<protein>
    <recommendedName>
        <fullName evidence="4">CCHC-type domain-containing protein</fullName>
    </recommendedName>
</protein>
<dbReference type="GO" id="GO:0006397">
    <property type="term" value="P:mRNA processing"/>
    <property type="evidence" value="ECO:0007669"/>
    <property type="project" value="UniProtKB-KW"/>
</dbReference>
<feature type="domain" description="CCHC-type" evidence="4">
    <location>
        <begin position="212"/>
        <end position="227"/>
    </location>
</feature>
<dbReference type="VEuPathDB" id="FungiDB:BD410DRAFT_707555"/>
<feature type="compositionally biased region" description="Polar residues" evidence="3">
    <location>
        <begin position="170"/>
        <end position="198"/>
    </location>
</feature>
<dbReference type="OrthoDB" id="2681631at2759"/>
<evidence type="ECO:0000256" key="1">
    <source>
        <dbReference type="ARBA" id="ARBA00022664"/>
    </source>
</evidence>
<dbReference type="GO" id="GO:0003676">
    <property type="term" value="F:nucleic acid binding"/>
    <property type="evidence" value="ECO:0007669"/>
    <property type="project" value="InterPro"/>
</dbReference>
<dbReference type="PANTHER" id="PTHR15503:SF22">
    <property type="entry name" value="TRANSPOSON TY3-I GAG POLYPROTEIN"/>
    <property type="match status" value="1"/>
</dbReference>